<keyword evidence="3" id="KW-1185">Reference proteome</keyword>
<proteinExistence type="predicted"/>
<keyword evidence="1" id="KW-0472">Membrane</keyword>
<dbReference type="EMBL" id="MTKP01000159">
    <property type="protein sequence ID" value="RWX48387.1"/>
    <property type="molecule type" value="Genomic_DNA"/>
</dbReference>
<protein>
    <recommendedName>
        <fullName evidence="4">EamA-like transporter family protein</fullName>
    </recommendedName>
</protein>
<evidence type="ECO:0000313" key="2">
    <source>
        <dbReference type="EMBL" id="RWX48387.1"/>
    </source>
</evidence>
<reference evidence="2 3" key="1">
    <citation type="submission" date="2017-01" db="EMBL/GenBank/DDBJ databases">
        <title>The cable genome- insights into the physiology and evolution of filamentous bacteria capable of sulfide oxidation via long distance electron transfer.</title>
        <authorList>
            <person name="Schreiber L."/>
            <person name="Bjerg J.T."/>
            <person name="Boggild A."/>
            <person name="Van De Vossenberg J."/>
            <person name="Meysman F."/>
            <person name="Nielsen L.P."/>
            <person name="Schramm A."/>
            <person name="Kjeldsen K.U."/>
        </authorList>
    </citation>
    <scope>NUCLEOTIDE SEQUENCE [LARGE SCALE GENOMIC DNA]</scope>
    <source>
        <strain evidence="2">A1</strain>
    </source>
</reference>
<accession>A0A3S3SRE8</accession>
<keyword evidence="1" id="KW-0812">Transmembrane</keyword>
<dbReference type="InterPro" id="IPR037185">
    <property type="entry name" value="EmrE-like"/>
</dbReference>
<dbReference type="SUPFAM" id="SSF103481">
    <property type="entry name" value="Multidrug resistance efflux transporter EmrE"/>
    <property type="match status" value="1"/>
</dbReference>
<evidence type="ECO:0000313" key="3">
    <source>
        <dbReference type="Proteomes" id="UP000288086"/>
    </source>
</evidence>
<name>A0A3S3SRE8_9BACT</name>
<feature type="transmembrane region" description="Helical" evidence="1">
    <location>
        <begin position="52"/>
        <end position="71"/>
    </location>
</feature>
<keyword evidence="1" id="KW-1133">Transmembrane helix</keyword>
<feature type="transmembrane region" description="Helical" evidence="1">
    <location>
        <begin position="21"/>
        <end position="40"/>
    </location>
</feature>
<dbReference type="Proteomes" id="UP000288086">
    <property type="component" value="Unassembled WGS sequence"/>
</dbReference>
<gene>
    <name evidence="2" type="ORF">VT98_11593</name>
</gene>
<evidence type="ECO:0000256" key="1">
    <source>
        <dbReference type="SAM" id="Phobius"/>
    </source>
</evidence>
<evidence type="ECO:0008006" key="4">
    <source>
        <dbReference type="Google" id="ProtNLM"/>
    </source>
</evidence>
<comment type="caution">
    <text evidence="2">The sequence shown here is derived from an EMBL/GenBank/DDBJ whole genome shotgun (WGS) entry which is preliminary data.</text>
</comment>
<dbReference type="AlphaFoldDB" id="A0A3S3SRE8"/>
<organism evidence="2 3">
    <name type="scientific">Candidatus Electrothrix communis</name>
    <dbReference type="NCBI Taxonomy" id="1859133"/>
    <lineage>
        <taxon>Bacteria</taxon>
        <taxon>Pseudomonadati</taxon>
        <taxon>Thermodesulfobacteriota</taxon>
        <taxon>Desulfobulbia</taxon>
        <taxon>Desulfobulbales</taxon>
        <taxon>Desulfobulbaceae</taxon>
        <taxon>Candidatus Electrothrix</taxon>
    </lineage>
</organism>
<sequence>MAFYTPLVKFFHKEEPMALMTFWILVTGCGWLLLFSGYQLLSVPWGSVPLKIWSGIIYLSIFSTITTFFLSQLCTLSLGPTRVMAYSYLYPPFIVLIEWGFGHPLPSVQVLPGVGLIIAAMFIVQQGVEDIAGPNALNSVDKKKGNTKKHE</sequence>